<evidence type="ECO:0000256" key="5">
    <source>
        <dbReference type="ARBA" id="ARBA00061566"/>
    </source>
</evidence>
<dbReference type="OrthoDB" id="580775at2"/>
<comment type="pathway">
    <text evidence="4 9">Aromatic compound metabolism; phenylacetate degradation.</text>
</comment>
<organism evidence="13 14">
    <name type="scientific">Spongiactinospora rosea</name>
    <dbReference type="NCBI Taxonomy" id="2248750"/>
    <lineage>
        <taxon>Bacteria</taxon>
        <taxon>Bacillati</taxon>
        <taxon>Actinomycetota</taxon>
        <taxon>Actinomycetes</taxon>
        <taxon>Streptosporangiales</taxon>
        <taxon>Streptosporangiaceae</taxon>
        <taxon>Spongiactinospora</taxon>
    </lineage>
</organism>
<dbReference type="NCBIfam" id="TIGR02155">
    <property type="entry name" value="PA_CoA_ligase"/>
    <property type="match status" value="1"/>
</dbReference>
<dbReference type="EMBL" id="QMEY01000019">
    <property type="protein sequence ID" value="RBQ16001.1"/>
    <property type="molecule type" value="Genomic_DNA"/>
</dbReference>
<dbReference type="UniPathway" id="UPA00930"/>
<dbReference type="Pfam" id="PF00501">
    <property type="entry name" value="AMP-binding"/>
    <property type="match status" value="1"/>
</dbReference>
<evidence type="ECO:0000259" key="12">
    <source>
        <dbReference type="Pfam" id="PF14535"/>
    </source>
</evidence>
<dbReference type="Gene3D" id="3.30.300.30">
    <property type="match status" value="1"/>
</dbReference>
<dbReference type="CDD" id="cd05913">
    <property type="entry name" value="PaaK"/>
    <property type="match status" value="1"/>
</dbReference>
<dbReference type="InterPro" id="IPR028154">
    <property type="entry name" value="AMP-dep_Lig_C"/>
</dbReference>
<dbReference type="SUPFAM" id="SSF56801">
    <property type="entry name" value="Acetyl-CoA synthetase-like"/>
    <property type="match status" value="1"/>
</dbReference>
<feature type="region of interest" description="Disordered" evidence="10">
    <location>
        <begin position="1"/>
        <end position="30"/>
    </location>
</feature>
<dbReference type="AlphaFoldDB" id="A0A366LQ30"/>
<protein>
    <recommendedName>
        <fullName evidence="7 9">Phenylacetate-coenzyme A ligase</fullName>
        <ecNumber evidence="6 9">6.2.1.30</ecNumber>
    </recommendedName>
    <alternativeName>
        <fullName evidence="8 9">Phenylacetyl-CoA ligase</fullName>
    </alternativeName>
</protein>
<evidence type="ECO:0000256" key="9">
    <source>
        <dbReference type="PIRNR" id="PIRNR006444"/>
    </source>
</evidence>
<dbReference type="InterPro" id="IPR049623">
    <property type="entry name" value="PA_CoA_lig_proteobact_actino"/>
</dbReference>
<dbReference type="GO" id="GO:0010124">
    <property type="term" value="P:phenylacetate catabolic process"/>
    <property type="evidence" value="ECO:0007669"/>
    <property type="project" value="UniProtKB-UniRule"/>
</dbReference>
<dbReference type="PANTHER" id="PTHR43439">
    <property type="entry name" value="PHENYLACETATE-COENZYME A LIGASE"/>
    <property type="match status" value="1"/>
</dbReference>
<comment type="catalytic activity">
    <reaction evidence="9">
        <text>2-phenylacetate + ATP + CoA = phenylacetyl-CoA + AMP + diphosphate</text>
        <dbReference type="Rhea" id="RHEA:20956"/>
        <dbReference type="ChEBI" id="CHEBI:18401"/>
        <dbReference type="ChEBI" id="CHEBI:30616"/>
        <dbReference type="ChEBI" id="CHEBI:33019"/>
        <dbReference type="ChEBI" id="CHEBI:57287"/>
        <dbReference type="ChEBI" id="CHEBI:57390"/>
        <dbReference type="ChEBI" id="CHEBI:456215"/>
        <dbReference type="EC" id="6.2.1.30"/>
    </reaction>
</comment>
<dbReference type="PANTHER" id="PTHR43439:SF1">
    <property type="entry name" value="PHENYLACETATE-COENZYME A LIGASE"/>
    <property type="match status" value="1"/>
</dbReference>
<dbReference type="InterPro" id="IPR045851">
    <property type="entry name" value="AMP-bd_C_sf"/>
</dbReference>
<evidence type="ECO:0000256" key="2">
    <source>
        <dbReference type="ARBA" id="ARBA00022598"/>
    </source>
</evidence>
<comment type="caution">
    <text evidence="13">The sequence shown here is derived from an EMBL/GenBank/DDBJ whole genome shotgun (WGS) entry which is preliminary data.</text>
</comment>
<feature type="domain" description="AMP-dependent synthetase/ligase" evidence="11">
    <location>
        <begin position="103"/>
        <end position="311"/>
    </location>
</feature>
<evidence type="ECO:0000256" key="6">
    <source>
        <dbReference type="ARBA" id="ARBA00066629"/>
    </source>
</evidence>
<keyword evidence="2 9" id="KW-0436">Ligase</keyword>
<evidence type="ECO:0000256" key="8">
    <source>
        <dbReference type="ARBA" id="ARBA00075111"/>
    </source>
</evidence>
<dbReference type="InterPro" id="IPR051414">
    <property type="entry name" value="Adenylate-forming_Reductase"/>
</dbReference>
<proteinExistence type="inferred from homology"/>
<accession>A0A366LQ30</accession>
<dbReference type="InterPro" id="IPR011880">
    <property type="entry name" value="PA_CoA_ligase"/>
</dbReference>
<comment type="function">
    <text evidence="9">Catalyzes the activation of phenylacetic acid (PA) to phenylacetyl-CoA (PA-CoA).</text>
</comment>
<feature type="compositionally biased region" description="Pro residues" evidence="10">
    <location>
        <begin position="1"/>
        <end position="20"/>
    </location>
</feature>
<dbReference type="GO" id="GO:0047475">
    <property type="term" value="F:phenylacetate-CoA ligase activity"/>
    <property type="evidence" value="ECO:0007669"/>
    <property type="project" value="UniProtKB-EC"/>
</dbReference>
<feature type="region of interest" description="Disordered" evidence="10">
    <location>
        <begin position="442"/>
        <end position="461"/>
    </location>
</feature>
<dbReference type="PIRSF" id="PIRSF006444">
    <property type="entry name" value="PaaK"/>
    <property type="match status" value="1"/>
</dbReference>
<dbReference type="Pfam" id="PF14535">
    <property type="entry name" value="AMP-binding_C_2"/>
    <property type="match status" value="1"/>
</dbReference>
<evidence type="ECO:0000313" key="13">
    <source>
        <dbReference type="EMBL" id="RBQ16001.1"/>
    </source>
</evidence>
<dbReference type="GO" id="GO:0000166">
    <property type="term" value="F:nucleotide binding"/>
    <property type="evidence" value="ECO:0007669"/>
    <property type="project" value="UniProtKB-KW"/>
</dbReference>
<evidence type="ECO:0000256" key="1">
    <source>
        <dbReference type="ARBA" id="ARBA00011245"/>
    </source>
</evidence>
<dbReference type="InterPro" id="IPR042099">
    <property type="entry name" value="ANL_N_sf"/>
</dbReference>
<evidence type="ECO:0000259" key="11">
    <source>
        <dbReference type="Pfam" id="PF00501"/>
    </source>
</evidence>
<evidence type="ECO:0000256" key="10">
    <source>
        <dbReference type="SAM" id="MobiDB-lite"/>
    </source>
</evidence>
<name>A0A366LQ30_9ACTN</name>
<reference evidence="13 14" key="1">
    <citation type="submission" date="2018-06" db="EMBL/GenBank/DDBJ databases">
        <title>Sphaerisporangium craniellae sp. nov., isolated from a marine sponge in the South China Sea.</title>
        <authorList>
            <person name="Li L."/>
        </authorList>
    </citation>
    <scope>NUCLEOTIDE SEQUENCE [LARGE SCALE GENOMIC DNA]</scope>
    <source>
        <strain evidence="13 14">LHW63015</strain>
    </source>
</reference>
<feature type="domain" description="AMP-dependent ligase C-terminal" evidence="12">
    <location>
        <begin position="358"/>
        <end position="451"/>
    </location>
</feature>
<keyword evidence="3 9" id="KW-0547">Nucleotide-binding</keyword>
<dbReference type="RefSeq" id="WP_113984623.1">
    <property type="nucleotide sequence ID" value="NZ_QMEY01000019.1"/>
</dbReference>
<sequence length="461" mass="50073">MTLPTSPGPISPGPISPGPTSPGSTSAGNLEPIETATVGELRDLQLARLRRSVRHAYDNVPHYRRALDQAGVAPGDIKALSDLARLPFTTKDDLRADYPYGMFAVPPEQLARVHASSGTTGRPTIVGYTRDDLDTWATVVARSIRAAGGRPGDRLHNAYGYGLFTGGLGLHAGAEKLGCTVIPVSGGMTERQVRLIQDLRPDIISLTPSYMLALIEEMERQGVDPRTTSLRIGIFGAEPWTNEMRREIEDRTGIHAVDIYGLSEIIGPGVAQECVETKDGLHVWEDHFYPEIVDPESGEVLPDGEEGELVFTTLTKQAMPVLRYRTRDRTRLLPGTARPMRRIERISGRTDDMIILRGVNLFPTQIEELLLTTADLAPHFQCVLTREGALDALTVRVERRAAATAHDAANAAAELRTSIKNVIGVTVAVEAVAPGEVERSAGKMRRVIDERPPRTGPAGSP</sequence>
<comment type="similarity">
    <text evidence="5 9">Belongs to the phenylacetyl-CoA ligase family.</text>
</comment>
<dbReference type="EC" id="6.2.1.30" evidence="6 9"/>
<feature type="compositionally biased region" description="Basic and acidic residues" evidence="10">
    <location>
        <begin position="442"/>
        <end position="453"/>
    </location>
</feature>
<evidence type="ECO:0000313" key="14">
    <source>
        <dbReference type="Proteomes" id="UP000253303"/>
    </source>
</evidence>
<comment type="subunit">
    <text evidence="1">Monomer.</text>
</comment>
<dbReference type="InterPro" id="IPR000873">
    <property type="entry name" value="AMP-dep_synth/lig_dom"/>
</dbReference>
<evidence type="ECO:0000256" key="7">
    <source>
        <dbReference type="ARBA" id="ARBA00068695"/>
    </source>
</evidence>
<dbReference type="Proteomes" id="UP000253303">
    <property type="component" value="Unassembled WGS sequence"/>
</dbReference>
<keyword evidence="14" id="KW-1185">Reference proteome</keyword>
<gene>
    <name evidence="13" type="primary">paaF</name>
    <name evidence="13" type="ORF">DP939_32310</name>
</gene>
<dbReference type="FunFam" id="3.40.50.12780:FF:000016">
    <property type="entry name" value="Phenylacetate-coenzyme A ligase"/>
    <property type="match status" value="1"/>
</dbReference>
<evidence type="ECO:0000256" key="3">
    <source>
        <dbReference type="ARBA" id="ARBA00022741"/>
    </source>
</evidence>
<evidence type="ECO:0000256" key="4">
    <source>
        <dbReference type="ARBA" id="ARBA00060591"/>
    </source>
</evidence>
<dbReference type="Gene3D" id="3.40.50.12780">
    <property type="entry name" value="N-terminal domain of ligase-like"/>
    <property type="match status" value="1"/>
</dbReference>